<dbReference type="SUPFAM" id="SSF48452">
    <property type="entry name" value="TPR-like"/>
    <property type="match status" value="1"/>
</dbReference>
<dbReference type="GO" id="GO:0003677">
    <property type="term" value="F:DNA binding"/>
    <property type="evidence" value="ECO:0007669"/>
    <property type="project" value="InterPro"/>
</dbReference>
<dbReference type="SMART" id="SM00028">
    <property type="entry name" value="TPR"/>
    <property type="match status" value="4"/>
</dbReference>
<keyword evidence="5" id="KW-0548">Nucleotidyltransferase</keyword>
<dbReference type="GO" id="GO:0003899">
    <property type="term" value="F:DNA-directed RNA polymerase activity"/>
    <property type="evidence" value="ECO:0007669"/>
    <property type="project" value="UniProtKB-EC"/>
</dbReference>
<gene>
    <name evidence="5" type="primary">rpoA_1</name>
    <name evidence="5" type="ORF">Pan153_43860</name>
</gene>
<dbReference type="Pfam" id="PF03118">
    <property type="entry name" value="RNA_pol_A_CTD"/>
    <property type="match status" value="2"/>
</dbReference>
<dbReference type="AlphaFoldDB" id="A0A518FTQ0"/>
<dbReference type="SUPFAM" id="SSF47789">
    <property type="entry name" value="C-terminal domain of RNA polymerase alpha subunit"/>
    <property type="match status" value="2"/>
</dbReference>
<reference evidence="5 6" key="1">
    <citation type="submission" date="2019-02" db="EMBL/GenBank/DDBJ databases">
        <title>Deep-cultivation of Planctomycetes and their phenomic and genomic characterization uncovers novel biology.</title>
        <authorList>
            <person name="Wiegand S."/>
            <person name="Jogler M."/>
            <person name="Boedeker C."/>
            <person name="Pinto D."/>
            <person name="Vollmers J."/>
            <person name="Rivas-Marin E."/>
            <person name="Kohn T."/>
            <person name="Peeters S.H."/>
            <person name="Heuer A."/>
            <person name="Rast P."/>
            <person name="Oberbeckmann S."/>
            <person name="Bunk B."/>
            <person name="Jeske O."/>
            <person name="Meyerdierks A."/>
            <person name="Storesund J.E."/>
            <person name="Kallscheuer N."/>
            <person name="Luecker S."/>
            <person name="Lage O.M."/>
            <person name="Pohl T."/>
            <person name="Merkel B.J."/>
            <person name="Hornburger P."/>
            <person name="Mueller R.-W."/>
            <person name="Bruemmer F."/>
            <person name="Labrenz M."/>
            <person name="Spormann A.M."/>
            <person name="Op den Camp H."/>
            <person name="Overmann J."/>
            <person name="Amann R."/>
            <person name="Jetten M.S.M."/>
            <person name="Mascher T."/>
            <person name="Medema M.H."/>
            <person name="Devos D.P."/>
            <person name="Kaster A.-K."/>
            <person name="Ovreas L."/>
            <person name="Rohde M."/>
            <person name="Galperin M.Y."/>
            <person name="Jogler C."/>
        </authorList>
    </citation>
    <scope>NUCLEOTIDE SEQUENCE [LARGE SCALE GENOMIC DNA]</scope>
    <source>
        <strain evidence="5 6">Pan153</strain>
    </source>
</reference>
<proteinExistence type="predicted"/>
<evidence type="ECO:0000256" key="2">
    <source>
        <dbReference type="ARBA" id="ARBA00022803"/>
    </source>
</evidence>
<dbReference type="GO" id="GO:0000428">
    <property type="term" value="C:DNA-directed RNA polymerase complex"/>
    <property type="evidence" value="ECO:0007669"/>
    <property type="project" value="UniProtKB-KW"/>
</dbReference>
<dbReference type="Gene3D" id="1.25.40.10">
    <property type="entry name" value="Tetratricopeptide repeat domain"/>
    <property type="match status" value="2"/>
</dbReference>
<name>A0A518FTQ0_9PLAN</name>
<organism evidence="5 6">
    <name type="scientific">Gimesia panareensis</name>
    <dbReference type="NCBI Taxonomy" id="2527978"/>
    <lineage>
        <taxon>Bacteria</taxon>
        <taxon>Pseudomonadati</taxon>
        <taxon>Planctomycetota</taxon>
        <taxon>Planctomycetia</taxon>
        <taxon>Planctomycetales</taxon>
        <taxon>Planctomycetaceae</taxon>
        <taxon>Gimesia</taxon>
    </lineage>
</organism>
<dbReference type="Pfam" id="PF13181">
    <property type="entry name" value="TPR_8"/>
    <property type="match status" value="1"/>
</dbReference>
<keyword evidence="2 3" id="KW-0802">TPR repeat</keyword>
<evidence type="ECO:0000313" key="6">
    <source>
        <dbReference type="Proteomes" id="UP000320839"/>
    </source>
</evidence>
<sequence length="442" mass="49048">MSVDELIDVKGVFNSTESVGYSDVEQLTRIVCSDQVSELNSEVQALVKNNIAEGQGTPELCARVGIALHLLGKHKEAVTQLEKVQDNSTASFFHAVSLIALKRYSEADQQLEAAAKLGYDSIECSLRRAETLRLVGKLDDAESLLSSIAKDAAGRAEYSFQMGCIRSDRGDLYGAIEYFERAVDMDPRHSRAIFRLAGENASRGNDEDAIRLYEQSLSSPPFYLGAILNLGLLYEDMENYPAAAFCFRRILEADPTNEMAAMYLKDIEAADNMYYDEETARNEARMKQLLDRPVTDFELSVRSRNCLHAMDIHTLGDLTRVSENDLLAGKNFGQTSLDEIREMLSSFGLHIGQNLHEALGQDGGYAALPPELADNPVTEKPISDLGLSVRSRKCMSRLGIGTIGELLRRSPDELLASRNFGVTSLNEIREKLTEMNLKLRND</sequence>
<evidence type="ECO:0000259" key="4">
    <source>
        <dbReference type="Pfam" id="PF03118"/>
    </source>
</evidence>
<evidence type="ECO:0000256" key="1">
    <source>
        <dbReference type="ARBA" id="ARBA00022737"/>
    </source>
</evidence>
<dbReference type="PROSITE" id="PS50005">
    <property type="entry name" value="TPR"/>
    <property type="match status" value="2"/>
</dbReference>
<dbReference type="Gene3D" id="1.10.150.20">
    <property type="entry name" value="5' to 3' exonuclease, C-terminal subdomain"/>
    <property type="match status" value="2"/>
</dbReference>
<feature type="domain" description="RNA polymerase alpha subunit C-terminal" evidence="4">
    <location>
        <begin position="283"/>
        <end position="345"/>
    </location>
</feature>
<dbReference type="InterPro" id="IPR019734">
    <property type="entry name" value="TPR_rpt"/>
</dbReference>
<dbReference type="InterPro" id="IPR051012">
    <property type="entry name" value="CellSynth/LPSAsmb/PSIAsmb"/>
</dbReference>
<dbReference type="PANTHER" id="PTHR45586:SF1">
    <property type="entry name" value="LIPOPOLYSACCHARIDE ASSEMBLY PROTEIN B"/>
    <property type="match status" value="1"/>
</dbReference>
<keyword evidence="1" id="KW-0677">Repeat</keyword>
<feature type="domain" description="RNA polymerase alpha subunit C-terminal" evidence="4">
    <location>
        <begin position="375"/>
        <end position="434"/>
    </location>
</feature>
<dbReference type="RefSeq" id="WP_232105510.1">
    <property type="nucleotide sequence ID" value="NZ_CP036317.1"/>
</dbReference>
<dbReference type="PANTHER" id="PTHR45586">
    <property type="entry name" value="TPR REPEAT-CONTAINING PROTEIN PA4667"/>
    <property type="match status" value="1"/>
</dbReference>
<dbReference type="Pfam" id="PF13432">
    <property type="entry name" value="TPR_16"/>
    <property type="match status" value="1"/>
</dbReference>
<dbReference type="EMBL" id="CP036317">
    <property type="protein sequence ID" value="QDV19718.1"/>
    <property type="molecule type" value="Genomic_DNA"/>
</dbReference>
<keyword evidence="5" id="KW-0808">Transferase</keyword>
<feature type="repeat" description="TPR" evidence="3">
    <location>
        <begin position="156"/>
        <end position="189"/>
    </location>
</feature>
<keyword evidence="5" id="KW-0804">Transcription</keyword>
<accession>A0A518FTQ0</accession>
<dbReference type="InterPro" id="IPR011260">
    <property type="entry name" value="RNAP_asu_C"/>
</dbReference>
<evidence type="ECO:0000313" key="5">
    <source>
        <dbReference type="EMBL" id="QDV19718.1"/>
    </source>
</evidence>
<evidence type="ECO:0000256" key="3">
    <source>
        <dbReference type="PROSITE-ProRule" id="PRU00339"/>
    </source>
</evidence>
<feature type="repeat" description="TPR" evidence="3">
    <location>
        <begin position="224"/>
        <end position="257"/>
    </location>
</feature>
<dbReference type="Proteomes" id="UP000320839">
    <property type="component" value="Chromosome"/>
</dbReference>
<protein>
    <submittedName>
        <fullName evidence="5">DNA-directed RNA polymerase subunit alpha</fullName>
        <ecNumber evidence="5">2.7.7.6</ecNumber>
    </submittedName>
</protein>
<keyword evidence="5" id="KW-0240">DNA-directed RNA polymerase</keyword>
<dbReference type="EC" id="2.7.7.6" evidence="5"/>
<dbReference type="GO" id="GO:0006351">
    <property type="term" value="P:DNA-templated transcription"/>
    <property type="evidence" value="ECO:0007669"/>
    <property type="project" value="InterPro"/>
</dbReference>
<dbReference type="InterPro" id="IPR011990">
    <property type="entry name" value="TPR-like_helical_dom_sf"/>
</dbReference>